<dbReference type="Proteomes" id="UP000217790">
    <property type="component" value="Unassembled WGS sequence"/>
</dbReference>
<keyword evidence="1" id="KW-0677">Repeat</keyword>
<dbReference type="AlphaFoldDB" id="A0A2H3D3L3"/>
<organism evidence="5 6">
    <name type="scientific">Armillaria gallica</name>
    <name type="common">Bulbous honey fungus</name>
    <name type="synonym">Armillaria bulbosa</name>
    <dbReference type="NCBI Taxonomy" id="47427"/>
    <lineage>
        <taxon>Eukaryota</taxon>
        <taxon>Fungi</taxon>
        <taxon>Dikarya</taxon>
        <taxon>Basidiomycota</taxon>
        <taxon>Agaricomycotina</taxon>
        <taxon>Agaricomycetes</taxon>
        <taxon>Agaricomycetidae</taxon>
        <taxon>Agaricales</taxon>
        <taxon>Marasmiineae</taxon>
        <taxon>Physalacriaceae</taxon>
        <taxon>Armillaria</taxon>
    </lineage>
</organism>
<name>A0A2H3D3L3_ARMGA</name>
<proteinExistence type="predicted"/>
<keyword evidence="6" id="KW-1185">Reference proteome</keyword>
<dbReference type="PANTHER" id="PTHR10039">
    <property type="entry name" value="AMELOGENIN"/>
    <property type="match status" value="1"/>
</dbReference>
<dbReference type="SUPFAM" id="SSF52540">
    <property type="entry name" value="P-loop containing nucleoside triphosphate hydrolases"/>
    <property type="match status" value="1"/>
</dbReference>
<dbReference type="InterPro" id="IPR054471">
    <property type="entry name" value="GPIID_WHD"/>
</dbReference>
<dbReference type="STRING" id="47427.A0A2H3D3L3"/>
<dbReference type="Pfam" id="PF24883">
    <property type="entry name" value="NPHP3_N"/>
    <property type="match status" value="1"/>
</dbReference>
<evidence type="ECO:0000259" key="4">
    <source>
        <dbReference type="Pfam" id="PF24883"/>
    </source>
</evidence>
<dbReference type="InterPro" id="IPR056884">
    <property type="entry name" value="NPHP3-like_N"/>
</dbReference>
<keyword evidence="2" id="KW-0040">ANK repeat</keyword>
<dbReference type="PANTHER" id="PTHR10039:SF15">
    <property type="entry name" value="NACHT DOMAIN-CONTAINING PROTEIN"/>
    <property type="match status" value="1"/>
</dbReference>
<evidence type="ECO:0000313" key="5">
    <source>
        <dbReference type="EMBL" id="PBK88680.1"/>
    </source>
</evidence>
<dbReference type="InterPro" id="IPR006616">
    <property type="entry name" value="DM9_repeat"/>
</dbReference>
<dbReference type="OrthoDB" id="1577640at2759"/>
<sequence length="989" mass="110136">MADVALGIASSISALVQSITTANKCFKNVHNAPKEITQFLTELQYTEIYLSALGNLIKLSSQDDPWLETLQQLRGPFQELTELLKGLNRKLRSGSPGWKEGATRLLWTFTKESVGDDLKKIERLKTLVMSAVQLDDVVLSHAIKDTVVDVHGGVSMDDKAERVARWLTTLDYVAVQRAKLKERVGDTGEWFLESPEFKSWKDGSTESHTLWCPGGPGAGKTVLASTVVNSLQLPDYEETFVQKKTLILNIFCDYQYANTQTIENVLRSLLKQRIQAHGLSDSIAFLYENSAPLFLDNLAEILVQELKSFDRVYIILDALDEFPGNDGGREKLMSVLRALGSNTRLLVTSRDIPAIASLFETDTWLDIRATDEDIKEYIKTKLSSGRLAHHIKGRGDLREEILTGVTSKADGMFLLAGMHMDSLAETPNRKALRDALTKLPDNIWEAYDNALERVNSQREDSQELAHRVFGWVAFARRPLTVLELRYALAVEPGTTTLDLDNLHDEDFLLDICAGLVVKDETCSDFEDLQLSGAIMKFMHQTTREYFHDRRCAELFPCVQETITRTCLSYLSLGDFELPTDVDNADNDNVLCTLAENHSFLHYSSVHWGHHASGPVEVSIEDEIIAFLTDGVDSVDRRKVANIFHKRTVSSEAPVPPQFAMDYGLLHIMDVLLLHGKYECEEPLLLTAVQRGDLAMVKLLLDRNSVDPNARSPSSKQTPLLYAVEEQDHPRIVETLLQSGRVDVNSKGRNGWTPLMMALSRGIISTVEALLKHPGIDVLARDDDGKAAYTHACHAGADNGGMITLLEKYGCSAELDNYQPIYLTPVNRLRTPMPQLDVDQQAPSSGFRFPLHGSSSLPLKNLAGSSPCINWKNDPIYFGSAIFDKSVHPCKIEPNRHELPAPCSAVFNGTVVFITDQERYDMLPFNPDTMDLVCTSEGSIPAGRRPIKGGYEEDGMPLYHGMAVHHDGRRVPGMTSPSLYVLYSVGCSLL</sequence>
<protein>
    <submittedName>
        <fullName evidence="5">Uncharacterized protein</fullName>
    </submittedName>
</protein>
<dbReference type="EMBL" id="KZ293671">
    <property type="protein sequence ID" value="PBK88680.1"/>
    <property type="molecule type" value="Genomic_DNA"/>
</dbReference>
<feature type="domain" description="GPI inositol-deacylase winged helix" evidence="3">
    <location>
        <begin position="460"/>
        <end position="546"/>
    </location>
</feature>
<evidence type="ECO:0000256" key="1">
    <source>
        <dbReference type="ARBA" id="ARBA00022737"/>
    </source>
</evidence>
<dbReference type="Gene3D" id="3.40.50.300">
    <property type="entry name" value="P-loop containing nucleotide triphosphate hydrolases"/>
    <property type="match status" value="1"/>
</dbReference>
<dbReference type="InterPro" id="IPR036770">
    <property type="entry name" value="Ankyrin_rpt-contain_sf"/>
</dbReference>
<feature type="repeat" description="ANK" evidence="2">
    <location>
        <begin position="749"/>
        <end position="782"/>
    </location>
</feature>
<dbReference type="PROSITE" id="PS50088">
    <property type="entry name" value="ANK_REPEAT"/>
    <property type="match status" value="1"/>
</dbReference>
<dbReference type="Pfam" id="PF22939">
    <property type="entry name" value="WHD_GPIID"/>
    <property type="match status" value="1"/>
</dbReference>
<dbReference type="OMA" id="ANHEPEN"/>
<accession>A0A2H3D3L3</accession>
<dbReference type="InParanoid" id="A0A2H3D3L3"/>
<dbReference type="Pfam" id="PF12796">
    <property type="entry name" value="Ank_2"/>
    <property type="match status" value="1"/>
</dbReference>
<gene>
    <name evidence="5" type="ORF">ARMGADRAFT_1015804</name>
</gene>
<dbReference type="SMART" id="SM00248">
    <property type="entry name" value="ANK"/>
    <property type="match status" value="3"/>
</dbReference>
<evidence type="ECO:0000256" key="2">
    <source>
        <dbReference type="PROSITE-ProRule" id="PRU00023"/>
    </source>
</evidence>
<dbReference type="Gene3D" id="1.25.40.20">
    <property type="entry name" value="Ankyrin repeat-containing domain"/>
    <property type="match status" value="1"/>
</dbReference>
<evidence type="ECO:0000313" key="6">
    <source>
        <dbReference type="Proteomes" id="UP000217790"/>
    </source>
</evidence>
<dbReference type="InterPro" id="IPR027417">
    <property type="entry name" value="P-loop_NTPase"/>
</dbReference>
<dbReference type="SUPFAM" id="SSF48403">
    <property type="entry name" value="Ankyrin repeat"/>
    <property type="match status" value="1"/>
</dbReference>
<feature type="domain" description="Nephrocystin 3-like N-terminal" evidence="4">
    <location>
        <begin position="186"/>
        <end position="350"/>
    </location>
</feature>
<dbReference type="Pfam" id="PF11901">
    <property type="entry name" value="DM9"/>
    <property type="match status" value="1"/>
</dbReference>
<dbReference type="InterPro" id="IPR002110">
    <property type="entry name" value="Ankyrin_rpt"/>
</dbReference>
<reference evidence="6" key="1">
    <citation type="journal article" date="2017" name="Nat. Ecol. Evol.">
        <title>Genome expansion and lineage-specific genetic innovations in the forest pathogenic fungi Armillaria.</title>
        <authorList>
            <person name="Sipos G."/>
            <person name="Prasanna A.N."/>
            <person name="Walter M.C."/>
            <person name="O'Connor E."/>
            <person name="Balint B."/>
            <person name="Krizsan K."/>
            <person name="Kiss B."/>
            <person name="Hess J."/>
            <person name="Varga T."/>
            <person name="Slot J."/>
            <person name="Riley R."/>
            <person name="Boka B."/>
            <person name="Rigling D."/>
            <person name="Barry K."/>
            <person name="Lee J."/>
            <person name="Mihaltcheva S."/>
            <person name="LaButti K."/>
            <person name="Lipzen A."/>
            <person name="Waldron R."/>
            <person name="Moloney N.M."/>
            <person name="Sperisen C."/>
            <person name="Kredics L."/>
            <person name="Vagvoelgyi C."/>
            <person name="Patrignani A."/>
            <person name="Fitzpatrick D."/>
            <person name="Nagy I."/>
            <person name="Doyle S."/>
            <person name="Anderson J.B."/>
            <person name="Grigoriev I.V."/>
            <person name="Gueldener U."/>
            <person name="Muensterkoetter M."/>
            <person name="Nagy L.G."/>
        </authorList>
    </citation>
    <scope>NUCLEOTIDE SEQUENCE [LARGE SCALE GENOMIC DNA]</scope>
    <source>
        <strain evidence="6">Ar21-2</strain>
    </source>
</reference>
<dbReference type="Pfam" id="PF00023">
    <property type="entry name" value="Ank"/>
    <property type="match status" value="1"/>
</dbReference>
<evidence type="ECO:0000259" key="3">
    <source>
        <dbReference type="Pfam" id="PF22939"/>
    </source>
</evidence>